<dbReference type="AlphaFoldDB" id="A0A433U809"/>
<dbReference type="Proteomes" id="UP000271974">
    <property type="component" value="Unassembled WGS sequence"/>
</dbReference>
<comment type="caution">
    <text evidence="1">The sequence shown here is derived from an EMBL/GenBank/DDBJ whole genome shotgun (WGS) entry which is preliminary data.</text>
</comment>
<evidence type="ECO:0000313" key="1">
    <source>
        <dbReference type="EMBL" id="RUS89953.1"/>
    </source>
</evidence>
<keyword evidence="2" id="KW-1185">Reference proteome</keyword>
<evidence type="ECO:0000313" key="2">
    <source>
        <dbReference type="Proteomes" id="UP000271974"/>
    </source>
</evidence>
<accession>A0A433U809</accession>
<dbReference type="EMBL" id="RQTK01000044">
    <property type="protein sequence ID" value="RUS89953.1"/>
    <property type="molecule type" value="Genomic_DNA"/>
</dbReference>
<gene>
    <name evidence="1" type="ORF">EGW08_002305</name>
</gene>
<sequence length="106" mass="12611">MSHVISCNPENYIMYNFINHSNSCFSITKISKFKKKNACKITALQAFKRFRTKCLLDYYTYRTITKYSNFVNIQTILSAHFNQENKCFLITCNCSKKFKSNTMQQW</sequence>
<organism evidence="1 2">
    <name type="scientific">Elysia chlorotica</name>
    <name type="common">Eastern emerald elysia</name>
    <name type="synonym">Sea slug</name>
    <dbReference type="NCBI Taxonomy" id="188477"/>
    <lineage>
        <taxon>Eukaryota</taxon>
        <taxon>Metazoa</taxon>
        <taxon>Spiralia</taxon>
        <taxon>Lophotrochozoa</taxon>
        <taxon>Mollusca</taxon>
        <taxon>Gastropoda</taxon>
        <taxon>Heterobranchia</taxon>
        <taxon>Euthyneura</taxon>
        <taxon>Panpulmonata</taxon>
        <taxon>Sacoglossa</taxon>
        <taxon>Placobranchoidea</taxon>
        <taxon>Plakobranchidae</taxon>
        <taxon>Elysia</taxon>
    </lineage>
</organism>
<name>A0A433U809_ELYCH</name>
<protein>
    <submittedName>
        <fullName evidence="1">Uncharacterized protein</fullName>
    </submittedName>
</protein>
<reference evidence="1 2" key="1">
    <citation type="submission" date="2019-01" db="EMBL/GenBank/DDBJ databases">
        <title>A draft genome assembly of the solar-powered sea slug Elysia chlorotica.</title>
        <authorList>
            <person name="Cai H."/>
            <person name="Li Q."/>
            <person name="Fang X."/>
            <person name="Li J."/>
            <person name="Curtis N.E."/>
            <person name="Altenburger A."/>
            <person name="Shibata T."/>
            <person name="Feng M."/>
            <person name="Maeda T."/>
            <person name="Schwartz J.A."/>
            <person name="Shigenobu S."/>
            <person name="Lundholm N."/>
            <person name="Nishiyama T."/>
            <person name="Yang H."/>
            <person name="Hasebe M."/>
            <person name="Li S."/>
            <person name="Pierce S.K."/>
            <person name="Wang J."/>
        </authorList>
    </citation>
    <scope>NUCLEOTIDE SEQUENCE [LARGE SCALE GENOMIC DNA]</scope>
    <source>
        <strain evidence="1">EC2010</strain>
        <tissue evidence="1">Whole organism of an adult</tissue>
    </source>
</reference>
<proteinExistence type="predicted"/>